<dbReference type="AlphaFoldDB" id="A0A0C9UCT6"/>
<keyword evidence="2" id="KW-1185">Reference proteome</keyword>
<feature type="non-terminal residue" evidence="1">
    <location>
        <position position="1"/>
    </location>
</feature>
<dbReference type="EMBL" id="KN837226">
    <property type="protein sequence ID" value="KIJ32519.1"/>
    <property type="molecule type" value="Genomic_DNA"/>
</dbReference>
<evidence type="ECO:0000313" key="2">
    <source>
        <dbReference type="Proteomes" id="UP000054279"/>
    </source>
</evidence>
<dbReference type="OrthoDB" id="2499463at2759"/>
<dbReference type="InterPro" id="IPR027417">
    <property type="entry name" value="P-loop_NTPase"/>
</dbReference>
<dbReference type="Gene3D" id="3.40.50.300">
    <property type="entry name" value="P-loop containing nucleotide triphosphate hydrolases"/>
    <property type="match status" value="1"/>
</dbReference>
<proteinExistence type="predicted"/>
<reference evidence="1 2" key="1">
    <citation type="submission" date="2014-06" db="EMBL/GenBank/DDBJ databases">
        <title>Evolutionary Origins and Diversification of the Mycorrhizal Mutualists.</title>
        <authorList>
            <consortium name="DOE Joint Genome Institute"/>
            <consortium name="Mycorrhizal Genomics Consortium"/>
            <person name="Kohler A."/>
            <person name="Kuo A."/>
            <person name="Nagy L.G."/>
            <person name="Floudas D."/>
            <person name="Copeland A."/>
            <person name="Barry K.W."/>
            <person name="Cichocki N."/>
            <person name="Veneault-Fourrey C."/>
            <person name="LaButti K."/>
            <person name="Lindquist E.A."/>
            <person name="Lipzen A."/>
            <person name="Lundell T."/>
            <person name="Morin E."/>
            <person name="Murat C."/>
            <person name="Riley R."/>
            <person name="Ohm R."/>
            <person name="Sun H."/>
            <person name="Tunlid A."/>
            <person name="Henrissat B."/>
            <person name="Grigoriev I.V."/>
            <person name="Hibbett D.S."/>
            <person name="Martin F."/>
        </authorList>
    </citation>
    <scope>NUCLEOTIDE SEQUENCE [LARGE SCALE GENOMIC DNA]</scope>
    <source>
        <strain evidence="1 2">SS14</strain>
    </source>
</reference>
<evidence type="ECO:0000313" key="1">
    <source>
        <dbReference type="EMBL" id="KIJ32519.1"/>
    </source>
</evidence>
<name>A0A0C9UCT6_SPHS4</name>
<accession>A0A0C9UCT6</accession>
<dbReference type="Proteomes" id="UP000054279">
    <property type="component" value="Unassembled WGS sequence"/>
</dbReference>
<gene>
    <name evidence="1" type="ORF">M422DRAFT_96438</name>
</gene>
<feature type="non-terminal residue" evidence="1">
    <location>
        <position position="94"/>
    </location>
</feature>
<dbReference type="HOGENOM" id="CLU_126713_1_0_1"/>
<organism evidence="1 2">
    <name type="scientific">Sphaerobolus stellatus (strain SS14)</name>
    <dbReference type="NCBI Taxonomy" id="990650"/>
    <lineage>
        <taxon>Eukaryota</taxon>
        <taxon>Fungi</taxon>
        <taxon>Dikarya</taxon>
        <taxon>Basidiomycota</taxon>
        <taxon>Agaricomycotina</taxon>
        <taxon>Agaricomycetes</taxon>
        <taxon>Phallomycetidae</taxon>
        <taxon>Geastrales</taxon>
        <taxon>Sphaerobolaceae</taxon>
        <taxon>Sphaerobolus</taxon>
    </lineage>
</organism>
<protein>
    <submittedName>
        <fullName evidence="1">Uncharacterized protein</fullName>
    </submittedName>
</protein>
<sequence>LFRLKTFQDCLVAFMVDKSHVIYLWGLNEFRRAYGDLQTLKLIVGAEIPWRGLTTTMPTHIFEAVYSSVGMGTHPFWGLDMGSDHPNIRQWVRP</sequence>